<evidence type="ECO:0000313" key="2">
    <source>
        <dbReference type="EMBL" id="MVQ49818.1"/>
    </source>
</evidence>
<dbReference type="Pfam" id="PF00583">
    <property type="entry name" value="Acetyltransf_1"/>
    <property type="match status" value="2"/>
</dbReference>
<dbReference type="InterPro" id="IPR016181">
    <property type="entry name" value="Acyl_CoA_acyltransferase"/>
</dbReference>
<dbReference type="GO" id="GO:0016747">
    <property type="term" value="F:acyltransferase activity, transferring groups other than amino-acyl groups"/>
    <property type="evidence" value="ECO:0007669"/>
    <property type="project" value="InterPro"/>
</dbReference>
<dbReference type="RefSeq" id="WP_157342659.1">
    <property type="nucleotide sequence ID" value="NZ_WSEK01000004.1"/>
</dbReference>
<organism evidence="2 3">
    <name type="scientific">Nocardioides agri</name>
    <dbReference type="NCBI Taxonomy" id="2682843"/>
    <lineage>
        <taxon>Bacteria</taxon>
        <taxon>Bacillati</taxon>
        <taxon>Actinomycetota</taxon>
        <taxon>Actinomycetes</taxon>
        <taxon>Propionibacteriales</taxon>
        <taxon>Nocardioidaceae</taxon>
        <taxon>Nocardioides</taxon>
    </lineage>
</organism>
<dbReference type="Proteomes" id="UP000473525">
    <property type="component" value="Unassembled WGS sequence"/>
</dbReference>
<keyword evidence="3" id="KW-1185">Reference proteome</keyword>
<dbReference type="PANTHER" id="PTHR43072">
    <property type="entry name" value="N-ACETYLTRANSFERASE"/>
    <property type="match status" value="1"/>
</dbReference>
<accession>A0A6L6XS41</accession>
<dbReference type="AlphaFoldDB" id="A0A6L6XS41"/>
<dbReference type="EMBL" id="WSEK01000004">
    <property type="protein sequence ID" value="MVQ49818.1"/>
    <property type="molecule type" value="Genomic_DNA"/>
</dbReference>
<dbReference type="PROSITE" id="PS51186">
    <property type="entry name" value="GNAT"/>
    <property type="match status" value="2"/>
</dbReference>
<dbReference type="InterPro" id="IPR000182">
    <property type="entry name" value="GNAT_dom"/>
</dbReference>
<gene>
    <name evidence="2" type="ORF">GON03_11545</name>
</gene>
<evidence type="ECO:0000259" key="1">
    <source>
        <dbReference type="PROSITE" id="PS51186"/>
    </source>
</evidence>
<feature type="domain" description="N-acetyltransferase" evidence="1">
    <location>
        <begin position="11"/>
        <end position="157"/>
    </location>
</feature>
<protein>
    <submittedName>
        <fullName evidence="2">GNAT family N-acetyltransferase</fullName>
    </submittedName>
</protein>
<evidence type="ECO:0000313" key="3">
    <source>
        <dbReference type="Proteomes" id="UP000473525"/>
    </source>
</evidence>
<comment type="caution">
    <text evidence="2">The sequence shown here is derived from an EMBL/GenBank/DDBJ whole genome shotgun (WGS) entry which is preliminary data.</text>
</comment>
<feature type="domain" description="N-acetyltransferase" evidence="1">
    <location>
        <begin position="160"/>
        <end position="301"/>
    </location>
</feature>
<dbReference type="SUPFAM" id="SSF55729">
    <property type="entry name" value="Acyl-CoA N-acyltransferases (Nat)"/>
    <property type="match status" value="2"/>
</dbReference>
<keyword evidence="2" id="KW-0808">Transferase</keyword>
<proteinExistence type="predicted"/>
<dbReference type="Gene3D" id="3.40.630.30">
    <property type="match status" value="1"/>
</dbReference>
<dbReference type="CDD" id="cd04301">
    <property type="entry name" value="NAT_SF"/>
    <property type="match status" value="2"/>
</dbReference>
<sequence length="301" mass="32817">MTDVLALPAGLTQRPLVLSDARAVYEVMAAQEQRDLDEVSIEEADIVGDWQRPSYDVSAGTVGVFDGDHLVAYAEVSGGDRGDAAVHPDYRGQGIGTALAGWMQSRARAAGSTVVGMPVPVGSAGDRLLSDLGYHVRWESWELELPEGATVPERALPAGYAIREATADDHEACWTVLEDAFLEWSVRERDSFEDFLARTTQRPGFEPWHLRVATDPAGEVVGVTFVYLFGTMGYVDRIATRKDQRGQGIAQAMLVDAFAVAREHGALTSTLNTDSRTGALGLYERVGMRVFRTWVNRAISL</sequence>
<name>A0A6L6XS41_9ACTN</name>
<reference evidence="2 3" key="1">
    <citation type="submission" date="2019-12" db="EMBL/GenBank/DDBJ databases">
        <authorList>
            <person name="Huq M.A."/>
        </authorList>
    </citation>
    <scope>NUCLEOTIDE SEQUENCE [LARGE SCALE GENOMIC DNA]</scope>
    <source>
        <strain evidence="2 3">MAH-18</strain>
    </source>
</reference>